<protein>
    <recommendedName>
        <fullName evidence="13">Integral membrane protein</fullName>
    </recommendedName>
</protein>
<gene>
    <name evidence="11" type="ORF">UR38_C0001G0119</name>
</gene>
<evidence type="ECO:0000256" key="2">
    <source>
        <dbReference type="ARBA" id="ARBA00004687"/>
    </source>
</evidence>
<dbReference type="GO" id="GO:0016020">
    <property type="term" value="C:membrane"/>
    <property type="evidence" value="ECO:0007669"/>
    <property type="project" value="GOC"/>
</dbReference>
<dbReference type="PANTHER" id="PTHR12468:SF2">
    <property type="entry name" value="GPI MANNOSYLTRANSFERASE 2"/>
    <property type="match status" value="1"/>
</dbReference>
<feature type="transmembrane region" description="Helical" evidence="10">
    <location>
        <begin position="242"/>
        <end position="267"/>
    </location>
</feature>
<keyword evidence="9 10" id="KW-0472">Membrane</keyword>
<dbReference type="PANTHER" id="PTHR12468">
    <property type="entry name" value="GPI MANNOSYLTRANSFERASE 2"/>
    <property type="match status" value="1"/>
</dbReference>
<keyword evidence="7" id="KW-0256">Endoplasmic reticulum</keyword>
<keyword evidence="5" id="KW-0808">Transferase</keyword>
<comment type="caution">
    <text evidence="11">The sequence shown here is derived from an EMBL/GenBank/DDBJ whole genome shotgun (WGS) entry which is preliminary data.</text>
</comment>
<evidence type="ECO:0000256" key="4">
    <source>
        <dbReference type="ARBA" id="ARBA00022676"/>
    </source>
</evidence>
<evidence type="ECO:0000256" key="9">
    <source>
        <dbReference type="ARBA" id="ARBA00023136"/>
    </source>
</evidence>
<comment type="pathway">
    <text evidence="2">Glycolipid biosynthesis; glycosylphosphatidylinositol-anchor biosynthesis.</text>
</comment>
<feature type="transmembrane region" description="Helical" evidence="10">
    <location>
        <begin position="84"/>
        <end position="108"/>
    </location>
</feature>
<feature type="transmembrane region" description="Helical" evidence="10">
    <location>
        <begin position="297"/>
        <end position="314"/>
    </location>
</feature>
<evidence type="ECO:0000313" key="11">
    <source>
        <dbReference type="EMBL" id="KKP48323.1"/>
    </source>
</evidence>
<reference evidence="11 12" key="1">
    <citation type="journal article" date="2015" name="Nature">
        <title>rRNA introns, odd ribosomes, and small enigmatic genomes across a large radiation of phyla.</title>
        <authorList>
            <person name="Brown C.T."/>
            <person name="Hug L.A."/>
            <person name="Thomas B.C."/>
            <person name="Sharon I."/>
            <person name="Castelle C.J."/>
            <person name="Singh A."/>
            <person name="Wilkins M.J."/>
            <person name="Williams K.H."/>
            <person name="Banfield J.F."/>
        </authorList>
    </citation>
    <scope>NUCLEOTIDE SEQUENCE [LARGE SCALE GENOMIC DNA]</scope>
</reference>
<name>A0A0F9ZV58_9BACT</name>
<proteinExistence type="predicted"/>
<feature type="transmembrane region" description="Helical" evidence="10">
    <location>
        <begin position="165"/>
        <end position="192"/>
    </location>
</feature>
<evidence type="ECO:0000256" key="7">
    <source>
        <dbReference type="ARBA" id="ARBA00022824"/>
    </source>
</evidence>
<evidence type="ECO:0000256" key="1">
    <source>
        <dbReference type="ARBA" id="ARBA00004477"/>
    </source>
</evidence>
<evidence type="ECO:0000256" key="10">
    <source>
        <dbReference type="SAM" id="Phobius"/>
    </source>
</evidence>
<dbReference type="InterPro" id="IPR007315">
    <property type="entry name" value="PIG-V/Gpi18"/>
</dbReference>
<dbReference type="GO" id="GO:0031501">
    <property type="term" value="C:mannosyltransferase complex"/>
    <property type="evidence" value="ECO:0007669"/>
    <property type="project" value="TreeGrafter"/>
</dbReference>
<dbReference type="GO" id="GO:0000009">
    <property type="term" value="F:alpha-1,6-mannosyltransferase activity"/>
    <property type="evidence" value="ECO:0007669"/>
    <property type="project" value="InterPro"/>
</dbReference>
<sequence>MQKSSILFILKSFFVWRVTTLLIAYLAILFVPRLSDNFLGGMISDYNSNPFLWSWANFDGEHYLSIAVNGYKDLQQAFFPLYPLLIRFFGGSIVSALLISNLSLLISLVGLYKLIELDYDQKVARLSIILLLMFPSSFFFGAVYTESLFLALVVWGFYFFRKRKFLLGVVLGSLSSLTRIIGIIPIGVFGYMGYSKYKWGDALALFHNQINFGEQRSDHLIMLPQVFYRYFVKILPSLSWNYFPIVFTTLLEIVVAIAFLLVIIYSFKKIRLEYWLFLTIGYLIPTLTGSFSSMLRYVIVLFPAFIYLATNIVKFKKQAQIFIFTTMLILLVITEALFMRGYFVS</sequence>
<keyword evidence="3" id="KW-0337">GPI-anchor biosynthesis</keyword>
<evidence type="ECO:0008006" key="13">
    <source>
        <dbReference type="Google" id="ProtNLM"/>
    </source>
</evidence>
<feature type="transmembrane region" description="Helical" evidence="10">
    <location>
        <begin position="6"/>
        <end position="31"/>
    </location>
</feature>
<dbReference type="Proteomes" id="UP000033995">
    <property type="component" value="Unassembled WGS sequence"/>
</dbReference>
<evidence type="ECO:0000256" key="5">
    <source>
        <dbReference type="ARBA" id="ARBA00022679"/>
    </source>
</evidence>
<dbReference type="UniPathway" id="UPA00196"/>
<dbReference type="EMBL" id="LBOZ01000001">
    <property type="protein sequence ID" value="KKP48323.1"/>
    <property type="molecule type" value="Genomic_DNA"/>
</dbReference>
<evidence type="ECO:0000256" key="6">
    <source>
        <dbReference type="ARBA" id="ARBA00022692"/>
    </source>
</evidence>
<evidence type="ECO:0000256" key="8">
    <source>
        <dbReference type="ARBA" id="ARBA00022989"/>
    </source>
</evidence>
<feature type="transmembrane region" description="Helical" evidence="10">
    <location>
        <begin position="274"/>
        <end position="291"/>
    </location>
</feature>
<dbReference type="GO" id="GO:0004376">
    <property type="term" value="F:GPI mannosyltransferase activity"/>
    <property type="evidence" value="ECO:0007669"/>
    <property type="project" value="InterPro"/>
</dbReference>
<dbReference type="GO" id="GO:0006506">
    <property type="term" value="P:GPI anchor biosynthetic process"/>
    <property type="evidence" value="ECO:0007669"/>
    <property type="project" value="UniProtKB-UniPathway"/>
</dbReference>
<feature type="transmembrane region" description="Helical" evidence="10">
    <location>
        <begin position="128"/>
        <end position="158"/>
    </location>
</feature>
<comment type="subcellular location">
    <subcellularLocation>
        <location evidence="1">Endoplasmic reticulum membrane</location>
        <topology evidence="1">Multi-pass membrane protein</topology>
    </subcellularLocation>
</comment>
<keyword evidence="4" id="KW-0328">Glycosyltransferase</keyword>
<feature type="transmembrane region" description="Helical" evidence="10">
    <location>
        <begin position="321"/>
        <end position="343"/>
    </location>
</feature>
<keyword evidence="6 10" id="KW-0812">Transmembrane</keyword>
<accession>A0A0F9ZV58</accession>
<dbReference type="AlphaFoldDB" id="A0A0F9ZV58"/>
<evidence type="ECO:0000256" key="3">
    <source>
        <dbReference type="ARBA" id="ARBA00022502"/>
    </source>
</evidence>
<evidence type="ECO:0000313" key="12">
    <source>
        <dbReference type="Proteomes" id="UP000033995"/>
    </source>
</evidence>
<keyword evidence="8 10" id="KW-1133">Transmembrane helix</keyword>
<organism evidence="11 12">
    <name type="scientific">Candidatus Woesebacteria bacterium GW2011_GWA2_33_28</name>
    <dbReference type="NCBI Taxonomy" id="1618561"/>
    <lineage>
        <taxon>Bacteria</taxon>
        <taxon>Candidatus Woeseibacteriota</taxon>
    </lineage>
</organism>